<sequence>MKDTAMNNKVLKSLIRSRSAENLIGNLRLEPVQECKEEYEELAESGILSLTHSCQEDECASGPRSALSDTSNCSHAELSTSPFLLPIEGMESSHSGMRRSSSENNICYKGSLMNKTSRPSQPSPAFQDFLLKMQAAEVCKKSNQLKLLHKISRSRGKQYSAKIFRGDSFGDQLRSRYLERLGITRRREMQEIVRVEEKKPSGNMSSRTEKDTSHRRIEKPKQPQKKQTCSQAACANRRNTSVQPQQEMNYLGGWIF</sequence>
<keyword evidence="4" id="KW-1185">Reference proteome</keyword>
<dbReference type="HOGENOM" id="CLU_1087558_0_0_1"/>
<evidence type="ECO:0000313" key="3">
    <source>
        <dbReference type="EnsemblProtists" id="EKX48822"/>
    </source>
</evidence>
<accession>L1JKJ0</accession>
<dbReference type="AlphaFoldDB" id="L1JKJ0"/>
<reference evidence="4" key="2">
    <citation type="submission" date="2012-11" db="EMBL/GenBank/DDBJ databases">
        <authorList>
            <person name="Kuo A."/>
            <person name="Curtis B.A."/>
            <person name="Tanifuji G."/>
            <person name="Burki F."/>
            <person name="Gruber A."/>
            <person name="Irimia M."/>
            <person name="Maruyama S."/>
            <person name="Arias M.C."/>
            <person name="Ball S.G."/>
            <person name="Gile G.H."/>
            <person name="Hirakawa Y."/>
            <person name="Hopkins J.F."/>
            <person name="Rensing S.A."/>
            <person name="Schmutz J."/>
            <person name="Symeonidi A."/>
            <person name="Elias M."/>
            <person name="Eveleigh R.J."/>
            <person name="Herman E.K."/>
            <person name="Klute M.J."/>
            <person name="Nakayama T."/>
            <person name="Obornik M."/>
            <person name="Reyes-Prieto A."/>
            <person name="Armbrust E.V."/>
            <person name="Aves S.J."/>
            <person name="Beiko R.G."/>
            <person name="Coutinho P."/>
            <person name="Dacks J.B."/>
            <person name="Durnford D.G."/>
            <person name="Fast N.M."/>
            <person name="Green B.R."/>
            <person name="Grisdale C."/>
            <person name="Hempe F."/>
            <person name="Henrissat B."/>
            <person name="Hoppner M.P."/>
            <person name="Ishida K.-I."/>
            <person name="Kim E."/>
            <person name="Koreny L."/>
            <person name="Kroth P.G."/>
            <person name="Liu Y."/>
            <person name="Malik S.-B."/>
            <person name="Maier U.G."/>
            <person name="McRose D."/>
            <person name="Mock T."/>
            <person name="Neilson J.A."/>
            <person name="Onodera N.T."/>
            <person name="Poole A.M."/>
            <person name="Pritham E.J."/>
            <person name="Richards T.A."/>
            <person name="Rocap G."/>
            <person name="Roy S.W."/>
            <person name="Sarai C."/>
            <person name="Schaack S."/>
            <person name="Shirato S."/>
            <person name="Slamovits C.H."/>
            <person name="Spencer D.F."/>
            <person name="Suzuki S."/>
            <person name="Worden A.Z."/>
            <person name="Zauner S."/>
            <person name="Barry K."/>
            <person name="Bell C."/>
            <person name="Bharti A.K."/>
            <person name="Crow J.A."/>
            <person name="Grimwood J."/>
            <person name="Kramer R."/>
            <person name="Lindquist E."/>
            <person name="Lucas S."/>
            <person name="Salamov A."/>
            <person name="McFadden G.I."/>
            <person name="Lane C.E."/>
            <person name="Keeling P.J."/>
            <person name="Gray M.W."/>
            <person name="Grigoriev I.V."/>
            <person name="Archibald J.M."/>
        </authorList>
    </citation>
    <scope>NUCLEOTIDE SEQUENCE</scope>
    <source>
        <strain evidence="4">CCMP2712</strain>
    </source>
</reference>
<gene>
    <name evidence="2" type="ORF">GUITHDRAFT_162323</name>
</gene>
<dbReference type="EMBL" id="JH992984">
    <property type="protein sequence ID" value="EKX48822.1"/>
    <property type="molecule type" value="Genomic_DNA"/>
</dbReference>
<evidence type="ECO:0000313" key="4">
    <source>
        <dbReference type="Proteomes" id="UP000011087"/>
    </source>
</evidence>
<feature type="region of interest" description="Disordered" evidence="1">
    <location>
        <begin position="195"/>
        <end position="242"/>
    </location>
</feature>
<reference evidence="3" key="3">
    <citation type="submission" date="2016-03" db="UniProtKB">
        <authorList>
            <consortium name="EnsemblProtists"/>
        </authorList>
    </citation>
    <scope>IDENTIFICATION</scope>
</reference>
<feature type="compositionally biased region" description="Polar residues" evidence="1">
    <location>
        <begin position="225"/>
        <end position="242"/>
    </location>
</feature>
<reference evidence="2 4" key="1">
    <citation type="journal article" date="2012" name="Nature">
        <title>Algal genomes reveal evolutionary mosaicism and the fate of nucleomorphs.</title>
        <authorList>
            <consortium name="DOE Joint Genome Institute"/>
            <person name="Curtis B.A."/>
            <person name="Tanifuji G."/>
            <person name="Burki F."/>
            <person name="Gruber A."/>
            <person name="Irimia M."/>
            <person name="Maruyama S."/>
            <person name="Arias M.C."/>
            <person name="Ball S.G."/>
            <person name="Gile G.H."/>
            <person name="Hirakawa Y."/>
            <person name="Hopkins J.F."/>
            <person name="Kuo A."/>
            <person name="Rensing S.A."/>
            <person name="Schmutz J."/>
            <person name="Symeonidi A."/>
            <person name="Elias M."/>
            <person name="Eveleigh R.J."/>
            <person name="Herman E.K."/>
            <person name="Klute M.J."/>
            <person name="Nakayama T."/>
            <person name="Obornik M."/>
            <person name="Reyes-Prieto A."/>
            <person name="Armbrust E.V."/>
            <person name="Aves S.J."/>
            <person name="Beiko R.G."/>
            <person name="Coutinho P."/>
            <person name="Dacks J.B."/>
            <person name="Durnford D.G."/>
            <person name="Fast N.M."/>
            <person name="Green B.R."/>
            <person name="Grisdale C.J."/>
            <person name="Hempel F."/>
            <person name="Henrissat B."/>
            <person name="Hoppner M.P."/>
            <person name="Ishida K."/>
            <person name="Kim E."/>
            <person name="Koreny L."/>
            <person name="Kroth P.G."/>
            <person name="Liu Y."/>
            <person name="Malik S.B."/>
            <person name="Maier U.G."/>
            <person name="McRose D."/>
            <person name="Mock T."/>
            <person name="Neilson J.A."/>
            <person name="Onodera N.T."/>
            <person name="Poole A.M."/>
            <person name="Pritham E.J."/>
            <person name="Richards T.A."/>
            <person name="Rocap G."/>
            <person name="Roy S.W."/>
            <person name="Sarai C."/>
            <person name="Schaack S."/>
            <person name="Shirato S."/>
            <person name="Slamovits C.H."/>
            <person name="Spencer D.F."/>
            <person name="Suzuki S."/>
            <person name="Worden A.Z."/>
            <person name="Zauner S."/>
            <person name="Barry K."/>
            <person name="Bell C."/>
            <person name="Bharti A.K."/>
            <person name="Crow J.A."/>
            <person name="Grimwood J."/>
            <person name="Kramer R."/>
            <person name="Lindquist E."/>
            <person name="Lucas S."/>
            <person name="Salamov A."/>
            <person name="McFadden G.I."/>
            <person name="Lane C.E."/>
            <person name="Keeling P.J."/>
            <person name="Gray M.W."/>
            <person name="Grigoriev I.V."/>
            <person name="Archibald J.M."/>
        </authorList>
    </citation>
    <scope>NUCLEOTIDE SEQUENCE</scope>
    <source>
        <strain evidence="2 4">CCMP2712</strain>
    </source>
</reference>
<dbReference type="KEGG" id="gtt:GUITHDRAFT_162323"/>
<dbReference type="PaxDb" id="55529-EKX48822"/>
<evidence type="ECO:0000313" key="2">
    <source>
        <dbReference type="EMBL" id="EKX48822.1"/>
    </source>
</evidence>
<feature type="compositionally biased region" description="Basic and acidic residues" evidence="1">
    <location>
        <begin position="207"/>
        <end position="221"/>
    </location>
</feature>
<proteinExistence type="predicted"/>
<dbReference type="EnsemblProtists" id="EKX48822">
    <property type="protein sequence ID" value="EKX48822"/>
    <property type="gene ID" value="GUITHDRAFT_162323"/>
</dbReference>
<name>L1JKJ0_GUITC</name>
<dbReference type="RefSeq" id="XP_005835802.1">
    <property type="nucleotide sequence ID" value="XM_005835745.1"/>
</dbReference>
<evidence type="ECO:0000256" key="1">
    <source>
        <dbReference type="SAM" id="MobiDB-lite"/>
    </source>
</evidence>
<dbReference type="Proteomes" id="UP000011087">
    <property type="component" value="Unassembled WGS sequence"/>
</dbReference>
<protein>
    <submittedName>
        <fullName evidence="2 3">Uncharacterized protein</fullName>
    </submittedName>
</protein>
<organism evidence="2">
    <name type="scientific">Guillardia theta (strain CCMP2712)</name>
    <name type="common">Cryptophyte</name>
    <dbReference type="NCBI Taxonomy" id="905079"/>
    <lineage>
        <taxon>Eukaryota</taxon>
        <taxon>Cryptophyceae</taxon>
        <taxon>Pyrenomonadales</taxon>
        <taxon>Geminigeraceae</taxon>
        <taxon>Guillardia</taxon>
    </lineage>
</organism>
<dbReference type="GeneID" id="17305355"/>